<evidence type="ECO:0000313" key="2">
    <source>
        <dbReference type="Proteomes" id="UP000250369"/>
    </source>
</evidence>
<keyword evidence="2" id="KW-1185">Reference proteome</keyword>
<gene>
    <name evidence="1" type="ORF">DQG23_36535</name>
</gene>
<dbReference type="AlphaFoldDB" id="A0A329LVR5"/>
<proteinExistence type="predicted"/>
<protein>
    <submittedName>
        <fullName evidence="1">Uncharacterized protein</fullName>
    </submittedName>
</protein>
<evidence type="ECO:0000313" key="1">
    <source>
        <dbReference type="EMBL" id="RAV11242.1"/>
    </source>
</evidence>
<organism evidence="1 2">
    <name type="scientific">Paenibacillus contaminans</name>
    <dbReference type="NCBI Taxonomy" id="450362"/>
    <lineage>
        <taxon>Bacteria</taxon>
        <taxon>Bacillati</taxon>
        <taxon>Bacillota</taxon>
        <taxon>Bacilli</taxon>
        <taxon>Bacillales</taxon>
        <taxon>Paenibacillaceae</taxon>
        <taxon>Paenibacillus</taxon>
    </lineage>
</organism>
<comment type="caution">
    <text evidence="1">The sequence shown here is derived from an EMBL/GenBank/DDBJ whole genome shotgun (WGS) entry which is preliminary data.</text>
</comment>
<reference evidence="1 2" key="1">
    <citation type="journal article" date="2009" name="Int. J. Syst. Evol. Microbiol.">
        <title>Paenibacillus contaminans sp. nov., isolated from a contaminated laboratory plate.</title>
        <authorList>
            <person name="Chou J.H."/>
            <person name="Lee J.H."/>
            <person name="Lin M.C."/>
            <person name="Chang P.S."/>
            <person name="Arun A.B."/>
            <person name="Young C.C."/>
            <person name="Chen W.M."/>
        </authorList>
    </citation>
    <scope>NUCLEOTIDE SEQUENCE [LARGE SCALE GENOMIC DNA]</scope>
    <source>
        <strain evidence="1 2">CKOBP-6</strain>
    </source>
</reference>
<name>A0A329LVR5_9BACL</name>
<dbReference type="Proteomes" id="UP000250369">
    <property type="component" value="Unassembled WGS sequence"/>
</dbReference>
<sequence>MLRPEGIAIDDGDPFFTVIQRCLLPAERDVSLWNMTVLLNTHRTGKINFILRFKLLDCSLIFVYHQMARISRFFKVYQN</sequence>
<dbReference type="EMBL" id="QMFB01000038">
    <property type="protein sequence ID" value="RAV11242.1"/>
    <property type="molecule type" value="Genomic_DNA"/>
</dbReference>
<accession>A0A329LVR5</accession>